<reference evidence="10 12" key="1">
    <citation type="submission" date="2016-05" db="EMBL/GenBank/DDBJ databases">
        <title>Complete Genome and Methylome Analysis of Psychrotrophic Bacterial Isolates from Antarctic Lake Untersee.</title>
        <authorList>
            <person name="Fomenkov A."/>
            <person name="Akimov V.N."/>
            <person name="Vasilyeva L.V."/>
            <person name="Andersen D."/>
            <person name="Vincze T."/>
            <person name="Roberts R.J."/>
        </authorList>
    </citation>
    <scope>NUCLEOTIDE SEQUENCE [LARGE SCALE GENOMIC DNA]</scope>
    <source>
        <strain evidence="10 12">U14-5</strain>
    </source>
</reference>
<accession>A0A1L7ABJ6</accession>
<dbReference type="Proteomes" id="UP001258945">
    <property type="component" value="Unassembled WGS sequence"/>
</dbReference>
<evidence type="ECO:0000256" key="2">
    <source>
        <dbReference type="ARBA" id="ARBA00004857"/>
    </source>
</evidence>
<keyword evidence="5 9" id="KW-0808">Transferase</keyword>
<evidence type="ECO:0000256" key="5">
    <source>
        <dbReference type="ARBA" id="ARBA00022679"/>
    </source>
</evidence>
<dbReference type="InterPro" id="IPR018225">
    <property type="entry name" value="Transaldolase_AS"/>
</dbReference>
<protein>
    <recommendedName>
        <fullName evidence="9">Probable transaldolase</fullName>
        <ecNumber evidence="9">2.2.1.2</ecNumber>
    </recommendedName>
</protein>
<dbReference type="InterPro" id="IPR001585">
    <property type="entry name" value="TAL/FSA"/>
</dbReference>
<evidence type="ECO:0000313" key="13">
    <source>
        <dbReference type="Proteomes" id="UP001258945"/>
    </source>
</evidence>
<dbReference type="EMBL" id="JAVVDO010000009">
    <property type="protein sequence ID" value="MDT8331007.1"/>
    <property type="molecule type" value="Genomic_DNA"/>
</dbReference>
<comment type="pathway">
    <text evidence="2 9">Carbohydrate degradation; pentose phosphate pathway; D-glyceraldehyde 3-phosphate and beta-D-fructose 6-phosphate from D-ribose 5-phosphate and D-xylulose 5-phosphate (non-oxidative stage): step 2/3.</text>
</comment>
<evidence type="ECO:0000256" key="8">
    <source>
        <dbReference type="ARBA" id="ARBA00048810"/>
    </source>
</evidence>
<dbReference type="GO" id="GO:0016832">
    <property type="term" value="F:aldehyde-lyase activity"/>
    <property type="evidence" value="ECO:0007669"/>
    <property type="project" value="InterPro"/>
</dbReference>
<feature type="active site" description="Schiff-base intermediate with substrate" evidence="9">
    <location>
        <position position="83"/>
    </location>
</feature>
<gene>
    <name evidence="9" type="primary">tal</name>
    <name evidence="11" type="synonym">fsa</name>
    <name evidence="10" type="ORF">RGI145_02565</name>
    <name evidence="11" type="ORF">RQ831_08060</name>
</gene>
<dbReference type="HAMAP" id="MF_00494">
    <property type="entry name" value="Transaldolase_3b"/>
    <property type="match status" value="1"/>
</dbReference>
<dbReference type="eggNOG" id="COG0176">
    <property type="taxonomic scope" value="Bacteria"/>
</dbReference>
<evidence type="ECO:0000313" key="11">
    <source>
        <dbReference type="EMBL" id="MDT8331007.1"/>
    </source>
</evidence>
<dbReference type="EC" id="2.2.1.2" evidence="9"/>
<dbReference type="KEGG" id="rgi:RGI145_02565"/>
<evidence type="ECO:0000256" key="7">
    <source>
        <dbReference type="ARBA" id="ARBA00023270"/>
    </source>
</evidence>
<dbReference type="GO" id="GO:0004801">
    <property type="term" value="F:transaldolase activity"/>
    <property type="evidence" value="ECO:0007669"/>
    <property type="project" value="UniProtKB-UniRule"/>
</dbReference>
<evidence type="ECO:0000256" key="3">
    <source>
        <dbReference type="ARBA" id="ARBA00005740"/>
    </source>
</evidence>
<dbReference type="EMBL" id="CP015583">
    <property type="protein sequence ID" value="APT56158.1"/>
    <property type="molecule type" value="Genomic_DNA"/>
</dbReference>
<evidence type="ECO:0000313" key="12">
    <source>
        <dbReference type="Proteomes" id="UP000185494"/>
    </source>
</evidence>
<dbReference type="NCBIfam" id="TIGR00875">
    <property type="entry name" value="fsa_talC_mipB"/>
    <property type="match status" value="1"/>
</dbReference>
<dbReference type="CDD" id="cd00956">
    <property type="entry name" value="Transaldolase_FSA"/>
    <property type="match status" value="1"/>
</dbReference>
<evidence type="ECO:0000256" key="4">
    <source>
        <dbReference type="ARBA" id="ARBA00022490"/>
    </source>
</evidence>
<evidence type="ECO:0000256" key="9">
    <source>
        <dbReference type="HAMAP-Rule" id="MF_00494"/>
    </source>
</evidence>
<keyword evidence="6 9" id="KW-0570">Pentose shunt</keyword>
<keyword evidence="4 9" id="KW-0963">Cytoplasm</keyword>
<dbReference type="FunFam" id="3.20.20.70:FF:000018">
    <property type="entry name" value="Probable transaldolase"/>
    <property type="match status" value="1"/>
</dbReference>
<dbReference type="GO" id="GO:0005737">
    <property type="term" value="C:cytoplasm"/>
    <property type="evidence" value="ECO:0007669"/>
    <property type="project" value="UniProtKB-SubCell"/>
</dbReference>
<dbReference type="Pfam" id="PF00923">
    <property type="entry name" value="TAL_FSA"/>
    <property type="match status" value="1"/>
</dbReference>
<comment type="similarity">
    <text evidence="3 9">Belongs to the transaldolase family. Type 3B subfamily.</text>
</comment>
<dbReference type="InterPro" id="IPR013785">
    <property type="entry name" value="Aldolase_TIM"/>
</dbReference>
<dbReference type="PROSITE" id="PS01054">
    <property type="entry name" value="TRANSALDOLASE_1"/>
    <property type="match status" value="1"/>
</dbReference>
<evidence type="ECO:0000313" key="10">
    <source>
        <dbReference type="EMBL" id="APT56158.1"/>
    </source>
</evidence>
<dbReference type="RefSeq" id="WP_075797112.1">
    <property type="nucleotide sequence ID" value="NZ_CP015583.1"/>
</dbReference>
<comment type="function">
    <text evidence="9">Transaldolase is important for the balance of metabolites in the pentose-phosphate pathway.</text>
</comment>
<dbReference type="InterPro" id="IPR022999">
    <property type="entry name" value="Transaldolase_3B"/>
</dbReference>
<dbReference type="UniPathway" id="UPA00115">
    <property type="reaction ID" value="UER00414"/>
</dbReference>
<reference evidence="11" key="3">
    <citation type="submission" date="2023-09" db="EMBL/GenBank/DDBJ databases">
        <authorList>
            <person name="Schober I."/>
            <person name="Bunk B."/>
        </authorList>
    </citation>
    <scope>NUCLEOTIDE SEQUENCE</scope>
    <source>
        <strain evidence="11">DSM 103800</strain>
    </source>
</reference>
<keyword evidence="7 9" id="KW-0704">Schiff base</keyword>
<reference evidence="11 13" key="2">
    <citation type="journal article" date="2019" name="Microb. Pathog.">
        <title>Comparison of VITEK 2, MALDI-TOF MS, 16S rRNA gene sequencing, and whole-genome sequencing for identification of Roseomonas mucosa.</title>
        <authorList>
            <person name="Rudolph W.W."/>
            <person name="Gunzer F."/>
            <person name="Trauth M."/>
            <person name="Bunk B."/>
            <person name="Bigge R."/>
            <person name="Schrottner P."/>
        </authorList>
    </citation>
    <scope>NUCLEOTIDE SEQUENCE [LARGE SCALE GENOMIC DNA]</scope>
    <source>
        <strain evidence="11 13">DSM 103800</strain>
    </source>
</reference>
<dbReference type="PROSITE" id="PS00958">
    <property type="entry name" value="TRANSALDOLASE_2"/>
    <property type="match status" value="1"/>
</dbReference>
<name>A0A1L7ABJ6_9PROT</name>
<evidence type="ECO:0000256" key="1">
    <source>
        <dbReference type="ARBA" id="ARBA00004496"/>
    </source>
</evidence>
<dbReference type="Gene3D" id="3.20.20.70">
    <property type="entry name" value="Aldolase class I"/>
    <property type="match status" value="1"/>
</dbReference>
<dbReference type="InterPro" id="IPR033919">
    <property type="entry name" value="TSA/FSA_arc/bac"/>
</dbReference>
<dbReference type="AlphaFoldDB" id="A0A1L7ABJ6"/>
<keyword evidence="13" id="KW-1185">Reference proteome</keyword>
<dbReference type="PANTHER" id="PTHR10683">
    <property type="entry name" value="TRANSALDOLASE"/>
    <property type="match status" value="1"/>
</dbReference>
<dbReference type="GO" id="GO:0006098">
    <property type="term" value="P:pentose-phosphate shunt"/>
    <property type="evidence" value="ECO:0007669"/>
    <property type="project" value="UniProtKB-UniRule"/>
</dbReference>
<dbReference type="SUPFAM" id="SSF51569">
    <property type="entry name" value="Aldolase"/>
    <property type="match status" value="1"/>
</dbReference>
<dbReference type="InterPro" id="IPR004731">
    <property type="entry name" value="Transaldolase_3B/F6P_aldolase"/>
</dbReference>
<dbReference type="STRING" id="257708.RGI145_02565"/>
<dbReference type="GO" id="GO:0042182">
    <property type="term" value="P:ketone catabolic process"/>
    <property type="evidence" value="ECO:0007669"/>
    <property type="project" value="UniProtKB-ARBA"/>
</dbReference>
<sequence>MKFFVDTADVSEIRSLAETGLLDGVTTNPSLIAKANRPMRDIIAEICDITPGPVSAEVTALDYDGMMREGEVLRKIASNVVIKLPLTEAGLRACKHMVNDGVMVNVTLCFSAVQALLAAKAGATFVSPFIGRLDDTGQDGMQLIADIMQIYKAYPHLKTEVLAASVRHPVHLLQCAKLGAHVATLPPSVIRALVKHPLTDKGLEGFMADWKKTGQSIL</sequence>
<proteinExistence type="inferred from homology"/>
<dbReference type="PANTHER" id="PTHR10683:SF40">
    <property type="entry name" value="FRUCTOSE-6-PHOSPHATE ALDOLASE 1-RELATED"/>
    <property type="match status" value="1"/>
</dbReference>
<comment type="subcellular location">
    <subcellularLocation>
        <location evidence="1 9">Cytoplasm</location>
    </subcellularLocation>
</comment>
<dbReference type="GO" id="GO:0005975">
    <property type="term" value="P:carbohydrate metabolic process"/>
    <property type="evidence" value="ECO:0007669"/>
    <property type="project" value="InterPro"/>
</dbReference>
<comment type="catalytic activity">
    <reaction evidence="8 9">
        <text>D-sedoheptulose 7-phosphate + D-glyceraldehyde 3-phosphate = D-erythrose 4-phosphate + beta-D-fructose 6-phosphate</text>
        <dbReference type="Rhea" id="RHEA:17053"/>
        <dbReference type="ChEBI" id="CHEBI:16897"/>
        <dbReference type="ChEBI" id="CHEBI:57483"/>
        <dbReference type="ChEBI" id="CHEBI:57634"/>
        <dbReference type="ChEBI" id="CHEBI:59776"/>
        <dbReference type="EC" id="2.2.1.2"/>
    </reaction>
</comment>
<evidence type="ECO:0000256" key="6">
    <source>
        <dbReference type="ARBA" id="ARBA00023126"/>
    </source>
</evidence>
<dbReference type="Proteomes" id="UP000185494">
    <property type="component" value="Chromosome 1"/>
</dbReference>
<organism evidence="10 12">
    <name type="scientific">Roseomonas gilardii</name>
    <dbReference type="NCBI Taxonomy" id="257708"/>
    <lineage>
        <taxon>Bacteria</taxon>
        <taxon>Pseudomonadati</taxon>
        <taxon>Pseudomonadota</taxon>
        <taxon>Alphaproteobacteria</taxon>
        <taxon>Acetobacterales</taxon>
        <taxon>Roseomonadaceae</taxon>
        <taxon>Roseomonas</taxon>
    </lineage>
</organism>